<evidence type="ECO:0000259" key="4">
    <source>
        <dbReference type="Pfam" id="PF00535"/>
    </source>
</evidence>
<sequence length="265" mass="30066">MPRVTVVMPAFNESAEVMTASLDSIAAQTLKDFECLVIDESTKPEAAATCRALCERDARFRYIHPDTRIGLAASLNLGISQARAPLIARFDSDDICLPSRLERQVAFLDQHPDVDVVGGGLEIFSADRGVIAVREYPPDHKTIERRFQTTTPIAHPTVMMRKAVLGGTGPYDPSFRFAEDLDLWLRLLNQGARFANLTEVLVRYRQQSTRRNPQHWQFNLRARTKNFSTRQLPRRLLGLLAIATWRIIPAPIQERVFHHLLLRKG</sequence>
<evidence type="ECO:0000256" key="2">
    <source>
        <dbReference type="ARBA" id="ARBA00022676"/>
    </source>
</evidence>
<dbReference type="InterPro" id="IPR050834">
    <property type="entry name" value="Glycosyltransf_2"/>
</dbReference>
<keyword evidence="2" id="KW-0328">Glycosyltransferase</keyword>
<dbReference type="PANTHER" id="PTHR43685:SF5">
    <property type="entry name" value="GLYCOSYLTRANSFERASE EPSE-RELATED"/>
    <property type="match status" value="1"/>
</dbReference>
<comment type="similarity">
    <text evidence="1">Belongs to the glycosyltransferase 2 family.</text>
</comment>
<evidence type="ECO:0000313" key="6">
    <source>
        <dbReference type="Proteomes" id="UP000060699"/>
    </source>
</evidence>
<dbReference type="Pfam" id="PF00535">
    <property type="entry name" value="Glycos_transf_2"/>
    <property type="match status" value="1"/>
</dbReference>
<dbReference type="SUPFAM" id="SSF53448">
    <property type="entry name" value="Nucleotide-diphospho-sugar transferases"/>
    <property type="match status" value="1"/>
</dbReference>
<protein>
    <recommendedName>
        <fullName evidence="4">Glycosyltransferase 2-like domain-containing protein</fullName>
    </recommendedName>
</protein>
<dbReference type="InterPro" id="IPR001173">
    <property type="entry name" value="Glyco_trans_2-like"/>
</dbReference>
<dbReference type="PANTHER" id="PTHR43685">
    <property type="entry name" value="GLYCOSYLTRANSFERASE"/>
    <property type="match status" value="1"/>
</dbReference>
<dbReference type="InterPro" id="IPR029044">
    <property type="entry name" value="Nucleotide-diphossugar_trans"/>
</dbReference>
<evidence type="ECO:0000256" key="3">
    <source>
        <dbReference type="ARBA" id="ARBA00022679"/>
    </source>
</evidence>
<accession>A0A0U3MZR7</accession>
<dbReference type="AlphaFoldDB" id="A0A0U3MZR7"/>
<reference evidence="5 6" key="1">
    <citation type="submission" date="2015-12" db="EMBL/GenBank/DDBJ databases">
        <title>Complete genome of Roseateles depolymerans KCTC 42856.</title>
        <authorList>
            <person name="Kim K.M."/>
        </authorList>
    </citation>
    <scope>NUCLEOTIDE SEQUENCE [LARGE SCALE GENOMIC DNA]</scope>
    <source>
        <strain evidence="5 6">KCTC 42856</strain>
    </source>
</reference>
<gene>
    <name evidence="5" type="ORF">RD2015_4050</name>
</gene>
<evidence type="ECO:0000313" key="5">
    <source>
        <dbReference type="EMBL" id="ALV08499.1"/>
    </source>
</evidence>
<dbReference type="Proteomes" id="UP000060699">
    <property type="component" value="Chromosome"/>
</dbReference>
<proteinExistence type="inferred from homology"/>
<name>A0A0U3MZR7_9BURK</name>
<evidence type="ECO:0000256" key="1">
    <source>
        <dbReference type="ARBA" id="ARBA00006739"/>
    </source>
</evidence>
<feature type="domain" description="Glycosyltransferase 2-like" evidence="4">
    <location>
        <begin position="5"/>
        <end position="162"/>
    </location>
</feature>
<keyword evidence="3" id="KW-0808">Transferase</keyword>
<dbReference type="Gene3D" id="3.90.550.10">
    <property type="entry name" value="Spore Coat Polysaccharide Biosynthesis Protein SpsA, Chain A"/>
    <property type="match status" value="1"/>
</dbReference>
<dbReference type="STRING" id="76731.RD2015_4050"/>
<keyword evidence="6" id="KW-1185">Reference proteome</keyword>
<dbReference type="EMBL" id="CP013729">
    <property type="protein sequence ID" value="ALV08499.1"/>
    <property type="molecule type" value="Genomic_DNA"/>
</dbReference>
<dbReference type="PATRIC" id="fig|76731.3.peg.4149"/>
<dbReference type="GO" id="GO:0016757">
    <property type="term" value="F:glycosyltransferase activity"/>
    <property type="evidence" value="ECO:0007669"/>
    <property type="project" value="UniProtKB-KW"/>
</dbReference>
<organism evidence="5 6">
    <name type="scientific">Roseateles depolymerans</name>
    <dbReference type="NCBI Taxonomy" id="76731"/>
    <lineage>
        <taxon>Bacteria</taxon>
        <taxon>Pseudomonadati</taxon>
        <taxon>Pseudomonadota</taxon>
        <taxon>Betaproteobacteria</taxon>
        <taxon>Burkholderiales</taxon>
        <taxon>Sphaerotilaceae</taxon>
        <taxon>Roseateles</taxon>
    </lineage>
</organism>
<dbReference type="KEGG" id="rdp:RD2015_4050"/>